<organism evidence="2 3">
    <name type="scientific">Saccharolobus shibatae</name>
    <dbReference type="NCBI Taxonomy" id="2286"/>
    <lineage>
        <taxon>Archaea</taxon>
        <taxon>Thermoproteota</taxon>
        <taxon>Thermoprotei</taxon>
        <taxon>Sulfolobales</taxon>
        <taxon>Sulfolobaceae</taxon>
        <taxon>Saccharolobus</taxon>
    </lineage>
</organism>
<proteinExistence type="predicted"/>
<keyword evidence="1" id="KW-0472">Membrane</keyword>
<dbReference type="EMBL" id="CP077713">
    <property type="protein sequence ID" value="QXJ34915.1"/>
    <property type="molecule type" value="Genomic_DNA"/>
</dbReference>
<dbReference type="AlphaFoldDB" id="A0A8F5C0S9"/>
<protein>
    <recommendedName>
        <fullName evidence="4">ISNCY family transposase</fullName>
    </recommendedName>
</protein>
<keyword evidence="3" id="KW-1185">Reference proteome</keyword>
<dbReference type="InterPro" id="IPR006783">
    <property type="entry name" value="Transposase_ISC1217"/>
</dbReference>
<evidence type="ECO:0000256" key="1">
    <source>
        <dbReference type="SAM" id="Phobius"/>
    </source>
</evidence>
<gene>
    <name evidence="2" type="ORF">J5U22_01462</name>
</gene>
<evidence type="ECO:0000313" key="2">
    <source>
        <dbReference type="EMBL" id="QXJ34915.1"/>
    </source>
</evidence>
<reference evidence="2 3" key="1">
    <citation type="journal article" date="2021" name="Environ. Microbiol.">
        <title>New insights into the diversity and evolution of the archaeal mobilome from three complete genomes of Saccharolobus shibatae.</title>
        <authorList>
            <person name="Medvedeva S."/>
            <person name="Brandt D."/>
            <person name="Cvirkaite-Krupovic V."/>
            <person name="Liu Y."/>
            <person name="Severinov K."/>
            <person name="Ishino S."/>
            <person name="Ishino Y."/>
            <person name="Prangishvili D."/>
            <person name="Kalinowski J."/>
            <person name="Krupovic M."/>
        </authorList>
    </citation>
    <scope>NUCLEOTIDE SEQUENCE [LARGE SCALE GENOMIC DNA]</scope>
    <source>
        <strain evidence="2 3">S38A</strain>
    </source>
</reference>
<dbReference type="Proteomes" id="UP000694036">
    <property type="component" value="Chromosome"/>
</dbReference>
<keyword evidence="1" id="KW-0812">Transmembrane</keyword>
<keyword evidence="1" id="KW-1133">Transmembrane helix</keyword>
<sequence length="303" mass="35250">MNMDYMTLLKNLDKMANANLVKAVKSIVKDHPVLLIIDDTHDHKQYARAIPISRNTTQVYYCREHKRYEPTIQILLIVAKDLKTNETYIVAIIPYIPQKVVEILKERGEKVEFKTKIQAYLEILPELEKEFNVVGKVFDSWYVNSKTLLQDTMGELKSNARVIEGGRHVPVGEFPQGEYLVEYLGIPIKLLVIDDYKGFGKRYFFSTNLNDTAEDILVTWENRWDVEVLIRELKALGLEKSSFLTWLRNKGFIVLKAFSLLVVLLFKYFTGLNLEAKRIARLIKSIYQVSGGIKKLFKRRRKT</sequence>
<evidence type="ECO:0008006" key="4">
    <source>
        <dbReference type="Google" id="ProtNLM"/>
    </source>
</evidence>
<accession>A0A8F5C0S9</accession>
<feature type="transmembrane region" description="Helical" evidence="1">
    <location>
        <begin position="251"/>
        <end position="269"/>
    </location>
</feature>
<evidence type="ECO:0000313" key="3">
    <source>
        <dbReference type="Proteomes" id="UP000694036"/>
    </source>
</evidence>
<name>A0A8F5C0S9_9CREN</name>
<dbReference type="Pfam" id="PF04693">
    <property type="entry name" value="DDE_Tnp_2"/>
    <property type="match status" value="1"/>
</dbReference>